<reference evidence="2" key="1">
    <citation type="journal article" date="2021" name="Front. Microbiol.">
        <title>Comprehensive Comparative Genomics and Phenotyping of Methylobacterium Species.</title>
        <authorList>
            <person name="Alessa O."/>
            <person name="Ogura Y."/>
            <person name="Fujitani Y."/>
            <person name="Takami H."/>
            <person name="Hayashi T."/>
            <person name="Sahin N."/>
            <person name="Tani A."/>
        </authorList>
    </citation>
    <scope>NUCLEOTIDE SEQUENCE</scope>
    <source>
        <strain evidence="2">LMG 23639</strain>
    </source>
</reference>
<protein>
    <submittedName>
        <fullName evidence="2">Lactate utilization protein A</fullName>
    </submittedName>
</protein>
<reference evidence="2" key="2">
    <citation type="submission" date="2021-08" db="EMBL/GenBank/DDBJ databases">
        <authorList>
            <person name="Tani A."/>
            <person name="Ola A."/>
            <person name="Ogura Y."/>
            <person name="Katsura K."/>
            <person name="Hayashi T."/>
        </authorList>
    </citation>
    <scope>NUCLEOTIDE SEQUENCE</scope>
    <source>
        <strain evidence="2">LMG 23639</strain>
    </source>
</reference>
<dbReference type="PANTHER" id="PTHR30296">
    <property type="entry name" value="UNCHARACTERIZED PROTEIN YKGE"/>
    <property type="match status" value="1"/>
</dbReference>
<organism evidence="2 3">
    <name type="scientific">Methylobacterium jeotgali</name>
    <dbReference type="NCBI Taxonomy" id="381630"/>
    <lineage>
        <taxon>Bacteria</taxon>
        <taxon>Pseudomonadati</taxon>
        <taxon>Pseudomonadota</taxon>
        <taxon>Alphaproteobacteria</taxon>
        <taxon>Hyphomicrobiales</taxon>
        <taxon>Methylobacteriaceae</taxon>
        <taxon>Methylobacterium</taxon>
    </lineage>
</organism>
<dbReference type="InterPro" id="IPR004017">
    <property type="entry name" value="Cys_rich_dom"/>
</dbReference>
<evidence type="ECO:0000259" key="1">
    <source>
        <dbReference type="Pfam" id="PF02754"/>
    </source>
</evidence>
<gene>
    <name evidence="2" type="primary">lutA_2</name>
    <name evidence="2" type="ORF">AOPFMNJM_2596</name>
</gene>
<dbReference type="Proteomes" id="UP001055102">
    <property type="component" value="Unassembled WGS sequence"/>
</dbReference>
<comment type="caution">
    <text evidence="2">The sequence shown here is derived from an EMBL/GenBank/DDBJ whole genome shotgun (WGS) entry which is preliminary data.</text>
</comment>
<sequence length="247" mass="26984">MRVGLFVPCYVDAFEPEVGIATLELLERFGLDVSYPFDQTCCGQPMTNTGCHAEAAATEALFVKNFTGFDYVVAPSGSCVHQVREHLTAIPQTPEVKAVRERTFELVEFLHDVLKVEAFPWASFPHRVAYHANCNALRGIGHARPSEIQKPFFSKPLDILRKVEGIEIVDLARPDECCGFGGTFSVFEPAVSAKMGYDKVADQSRAGAAYVVSADSSCLMHQKGCAERLGMPLKFIHIAQVLNGAAA</sequence>
<feature type="domain" description="Cysteine-rich" evidence="1">
    <location>
        <begin position="128"/>
        <end position="221"/>
    </location>
</feature>
<proteinExistence type="predicted"/>
<accession>A0ABQ4SXN5</accession>
<dbReference type="PANTHER" id="PTHR30296:SF0">
    <property type="entry name" value="LACTATE UTILIZATION PROTEIN A"/>
    <property type="match status" value="1"/>
</dbReference>
<dbReference type="Pfam" id="PF02754">
    <property type="entry name" value="CCG"/>
    <property type="match status" value="2"/>
</dbReference>
<evidence type="ECO:0000313" key="3">
    <source>
        <dbReference type="Proteomes" id="UP001055102"/>
    </source>
</evidence>
<dbReference type="RefSeq" id="WP_238276386.1">
    <property type="nucleotide sequence ID" value="NZ_BPQR01000043.1"/>
</dbReference>
<keyword evidence="3" id="KW-1185">Reference proteome</keyword>
<feature type="domain" description="Cysteine-rich" evidence="1">
    <location>
        <begin position="3"/>
        <end position="83"/>
    </location>
</feature>
<dbReference type="EMBL" id="BPQR01000043">
    <property type="protein sequence ID" value="GJE07270.1"/>
    <property type="molecule type" value="Genomic_DNA"/>
</dbReference>
<evidence type="ECO:0000313" key="2">
    <source>
        <dbReference type="EMBL" id="GJE07270.1"/>
    </source>
</evidence>
<name>A0ABQ4SXN5_9HYPH</name>